<reference evidence="1 2" key="1">
    <citation type="submission" date="2015-01" db="EMBL/GenBank/DDBJ databases">
        <title>Evolution of Trichinella species and genotypes.</title>
        <authorList>
            <person name="Korhonen P.K."/>
            <person name="Edoardo P."/>
            <person name="Giuseppe L.R."/>
            <person name="Gasser R.B."/>
        </authorList>
    </citation>
    <scope>NUCLEOTIDE SEQUENCE [LARGE SCALE GENOMIC DNA]</scope>
    <source>
        <strain evidence="1">ISS1980</strain>
    </source>
</reference>
<evidence type="ECO:0000313" key="1">
    <source>
        <dbReference type="EMBL" id="KRZ75427.1"/>
    </source>
</evidence>
<protein>
    <submittedName>
        <fullName evidence="1">Uncharacterized protein</fullName>
    </submittedName>
</protein>
<dbReference type="AlphaFoldDB" id="A0A0V1MV40"/>
<gene>
    <name evidence="1" type="ORF">T10_9535</name>
</gene>
<dbReference type="Proteomes" id="UP000054843">
    <property type="component" value="Unassembled WGS sequence"/>
</dbReference>
<keyword evidence="2" id="KW-1185">Reference proteome</keyword>
<evidence type="ECO:0000313" key="2">
    <source>
        <dbReference type="Proteomes" id="UP000054843"/>
    </source>
</evidence>
<name>A0A0V1MV40_9BILA</name>
<dbReference type="EMBL" id="JYDO01000038">
    <property type="protein sequence ID" value="KRZ75427.1"/>
    <property type="molecule type" value="Genomic_DNA"/>
</dbReference>
<accession>A0A0V1MV40</accession>
<organism evidence="1 2">
    <name type="scientific">Trichinella papuae</name>
    <dbReference type="NCBI Taxonomy" id="268474"/>
    <lineage>
        <taxon>Eukaryota</taxon>
        <taxon>Metazoa</taxon>
        <taxon>Ecdysozoa</taxon>
        <taxon>Nematoda</taxon>
        <taxon>Enoplea</taxon>
        <taxon>Dorylaimia</taxon>
        <taxon>Trichinellida</taxon>
        <taxon>Trichinellidae</taxon>
        <taxon>Trichinella</taxon>
    </lineage>
</organism>
<sequence>MIAKSSIRSGVRLTVAVRSKRGSERKETAFRRLDITVEYVQFFNLHLRLALLNFILNKTETLTRAINTPSNKDQISVSTMRIAFSVWNGYD</sequence>
<proteinExistence type="predicted"/>
<comment type="caution">
    <text evidence="1">The sequence shown here is derived from an EMBL/GenBank/DDBJ whole genome shotgun (WGS) entry which is preliminary data.</text>
</comment>